<dbReference type="InterPro" id="IPR003770">
    <property type="entry name" value="MLTG-like"/>
</dbReference>
<sequence>MKKRQRAVLMIVTFFILSAAYFYNQVGPYDKNSGDEILVEIPKGSSLYKISDILFENNLIKSKLFFINLSKITNMDRNIQAGTYKIPQYFSNKDILKLLNSGDVYRDFVTVTIPEGFELVQIAQRLSEQGLVNREKFIELANNVEIFRKEFEFLNEEDIISLEGYLFPDTYFIDKSYSEKTIIRIMLNRFKEIYSDEYKARQKELGLSLNELITMSSIIEREAQVKNERVLISAVFHNRINIDMPLQSCATVQYVIGERKPVLSYNDIQIDSPYNTYKNKGLPPGPIASPGEAAIKAALYPADVNYLYFVAKKDGSHSFATNYSDHLKNRRENLGR</sequence>
<keyword evidence="9" id="KW-1185">Reference proteome</keyword>
<dbReference type="Proteomes" id="UP000190140">
    <property type="component" value="Unassembled WGS sequence"/>
</dbReference>
<organism evidence="8 9">
    <name type="scientific">Alkalithermobacter paradoxus</name>
    <dbReference type="NCBI Taxonomy" id="29349"/>
    <lineage>
        <taxon>Bacteria</taxon>
        <taxon>Bacillati</taxon>
        <taxon>Bacillota</taxon>
        <taxon>Clostridia</taxon>
        <taxon>Peptostreptococcales</taxon>
        <taxon>Tepidibacteraceae</taxon>
        <taxon>Alkalithermobacter</taxon>
    </lineage>
</organism>
<evidence type="ECO:0000256" key="3">
    <source>
        <dbReference type="ARBA" id="ARBA00022989"/>
    </source>
</evidence>
<dbReference type="GO" id="GO:0008932">
    <property type="term" value="F:lytic endotransglycosylase activity"/>
    <property type="evidence" value="ECO:0007669"/>
    <property type="project" value="UniProtKB-UniRule"/>
</dbReference>
<proteinExistence type="inferred from homology"/>
<dbReference type="GO" id="GO:0071555">
    <property type="term" value="P:cell wall organization"/>
    <property type="evidence" value="ECO:0007669"/>
    <property type="project" value="UniProtKB-KW"/>
</dbReference>
<evidence type="ECO:0000256" key="7">
    <source>
        <dbReference type="HAMAP-Rule" id="MF_02065"/>
    </source>
</evidence>
<dbReference type="CDD" id="cd08010">
    <property type="entry name" value="MltG_like"/>
    <property type="match status" value="1"/>
</dbReference>
<keyword evidence="3 7" id="KW-1133">Transmembrane helix</keyword>
<dbReference type="HAMAP" id="MF_02065">
    <property type="entry name" value="MltG"/>
    <property type="match status" value="1"/>
</dbReference>
<comment type="caution">
    <text evidence="8">The sequence shown here is derived from an EMBL/GenBank/DDBJ whole genome shotgun (WGS) entry which is preliminary data.</text>
</comment>
<dbReference type="PANTHER" id="PTHR30518">
    <property type="entry name" value="ENDOLYTIC MUREIN TRANSGLYCOSYLASE"/>
    <property type="match status" value="1"/>
</dbReference>
<comment type="function">
    <text evidence="7">Functions as a peptidoglycan terminase that cleaves nascent peptidoglycan strands endolytically to terminate their elongation.</text>
</comment>
<name>A0A1V4IAS6_9FIRM</name>
<keyword evidence="1 7" id="KW-1003">Cell membrane</keyword>
<dbReference type="OrthoDB" id="9814591at2"/>
<dbReference type="PANTHER" id="PTHR30518:SF2">
    <property type="entry name" value="ENDOLYTIC MUREIN TRANSGLYCOSYLASE"/>
    <property type="match status" value="1"/>
</dbReference>
<evidence type="ECO:0000256" key="6">
    <source>
        <dbReference type="ARBA" id="ARBA00023316"/>
    </source>
</evidence>
<keyword evidence="4 7" id="KW-0472">Membrane</keyword>
<dbReference type="Gene3D" id="3.30.1490.480">
    <property type="entry name" value="Endolytic murein transglycosylase"/>
    <property type="match status" value="2"/>
</dbReference>
<evidence type="ECO:0000256" key="2">
    <source>
        <dbReference type="ARBA" id="ARBA00022692"/>
    </source>
</evidence>
<evidence type="ECO:0000256" key="1">
    <source>
        <dbReference type="ARBA" id="ARBA00022475"/>
    </source>
</evidence>
<dbReference type="EMBL" id="MZGW01000001">
    <property type="protein sequence ID" value="OPJ56970.1"/>
    <property type="molecule type" value="Genomic_DNA"/>
</dbReference>
<dbReference type="GO" id="GO:0005886">
    <property type="term" value="C:plasma membrane"/>
    <property type="evidence" value="ECO:0007669"/>
    <property type="project" value="UniProtKB-UniRule"/>
</dbReference>
<evidence type="ECO:0000256" key="5">
    <source>
        <dbReference type="ARBA" id="ARBA00023239"/>
    </source>
</evidence>
<dbReference type="Pfam" id="PF02618">
    <property type="entry name" value="YceG"/>
    <property type="match status" value="1"/>
</dbReference>
<comment type="similarity">
    <text evidence="7">Belongs to the transglycosylase MltG family.</text>
</comment>
<protein>
    <recommendedName>
        <fullName evidence="7">Endolytic murein transglycosylase</fullName>
        <ecNumber evidence="7">4.2.2.29</ecNumber>
    </recommendedName>
    <alternativeName>
        <fullName evidence="7">Peptidoglycan lytic transglycosylase</fullName>
    </alternativeName>
    <alternativeName>
        <fullName evidence="7">Peptidoglycan polymerization terminase</fullName>
    </alternativeName>
</protein>
<keyword evidence="5 7" id="KW-0456">Lyase</keyword>
<accession>A0A1V4IAS6</accession>
<dbReference type="Gene3D" id="3.30.160.60">
    <property type="entry name" value="Classic Zinc Finger"/>
    <property type="match status" value="1"/>
</dbReference>
<dbReference type="AlphaFoldDB" id="A0A1V4IAS6"/>
<dbReference type="STRING" id="29349.CLOTH_02520"/>
<reference evidence="8 9" key="1">
    <citation type="submission" date="2017-03" db="EMBL/GenBank/DDBJ databases">
        <title>Genome sequence of Clostridium thermoalcaliphilum DSM 7309.</title>
        <authorList>
            <person name="Poehlein A."/>
            <person name="Daniel R."/>
        </authorList>
    </citation>
    <scope>NUCLEOTIDE SEQUENCE [LARGE SCALE GENOMIC DNA]</scope>
    <source>
        <strain evidence="8 9">DSM 7309</strain>
    </source>
</reference>
<dbReference type="EC" id="4.2.2.29" evidence="7"/>
<keyword evidence="2 7" id="KW-0812">Transmembrane</keyword>
<evidence type="ECO:0000313" key="9">
    <source>
        <dbReference type="Proteomes" id="UP000190140"/>
    </source>
</evidence>
<dbReference type="RefSeq" id="WP_079410413.1">
    <property type="nucleotide sequence ID" value="NZ_MZGW01000001.1"/>
</dbReference>
<keyword evidence="6 7" id="KW-0961">Cell wall biogenesis/degradation</keyword>
<feature type="site" description="Important for catalytic activity" evidence="7">
    <location>
        <position position="222"/>
    </location>
</feature>
<comment type="catalytic activity">
    <reaction evidence="7">
        <text>a peptidoglycan chain = a peptidoglycan chain with N-acetyl-1,6-anhydromuramyl-[peptide] at the reducing end + a peptidoglycan chain with N-acetylglucosamine at the non-reducing end.</text>
        <dbReference type="EC" id="4.2.2.29"/>
    </reaction>
</comment>
<evidence type="ECO:0000313" key="8">
    <source>
        <dbReference type="EMBL" id="OPJ56970.1"/>
    </source>
</evidence>
<dbReference type="GO" id="GO:0009252">
    <property type="term" value="P:peptidoglycan biosynthetic process"/>
    <property type="evidence" value="ECO:0007669"/>
    <property type="project" value="UniProtKB-UniRule"/>
</dbReference>
<gene>
    <name evidence="7" type="primary">mltG</name>
    <name evidence="8" type="ORF">CLOTH_02520</name>
</gene>
<dbReference type="NCBIfam" id="TIGR00247">
    <property type="entry name" value="endolytic transglycosylase MltG"/>
    <property type="match status" value="1"/>
</dbReference>
<evidence type="ECO:0000256" key="4">
    <source>
        <dbReference type="ARBA" id="ARBA00023136"/>
    </source>
</evidence>